<evidence type="ECO:0000313" key="2">
    <source>
        <dbReference type="EMBL" id="MBD8048283.1"/>
    </source>
</evidence>
<name>A0ABR8YVH7_9CLOT</name>
<proteinExistence type="predicted"/>
<sequence length="69" mass="8352">MDGYSLKVLYEDYYIYRIDLNNKEIKKINNIKSNEMNIINNEIWFVAYEDSEFKLYKMDLDGSNLTLIE</sequence>
<keyword evidence="3" id="KW-1185">Reference proteome</keyword>
<dbReference type="RefSeq" id="WP_191741254.1">
    <property type="nucleotide sequence ID" value="NZ_JACSQB010000125.1"/>
</dbReference>
<dbReference type="InterPro" id="IPR032485">
    <property type="entry name" value="LRP1-like_beta_prop"/>
</dbReference>
<dbReference type="Proteomes" id="UP000627166">
    <property type="component" value="Unassembled WGS sequence"/>
</dbReference>
<gene>
    <name evidence="2" type="ORF">H9637_14760</name>
</gene>
<dbReference type="SUPFAM" id="SSF82171">
    <property type="entry name" value="DPP6 N-terminal domain-like"/>
    <property type="match status" value="1"/>
</dbReference>
<dbReference type="EMBL" id="JACSQB010000125">
    <property type="protein sequence ID" value="MBD8048283.1"/>
    <property type="molecule type" value="Genomic_DNA"/>
</dbReference>
<comment type="caution">
    <text evidence="2">The sequence shown here is derived from an EMBL/GenBank/DDBJ whole genome shotgun (WGS) entry which is preliminary data.</text>
</comment>
<organism evidence="2 3">
    <name type="scientific">Clostridium faecium</name>
    <dbReference type="NCBI Taxonomy" id="2762223"/>
    <lineage>
        <taxon>Bacteria</taxon>
        <taxon>Bacillati</taxon>
        <taxon>Bacillota</taxon>
        <taxon>Clostridia</taxon>
        <taxon>Eubacteriales</taxon>
        <taxon>Clostridiaceae</taxon>
        <taxon>Clostridium</taxon>
    </lineage>
</organism>
<accession>A0ABR8YVH7</accession>
<protein>
    <submittedName>
        <fullName evidence="2">DUF5050 domain-containing protein</fullName>
    </submittedName>
</protein>
<evidence type="ECO:0000313" key="3">
    <source>
        <dbReference type="Proteomes" id="UP000627166"/>
    </source>
</evidence>
<evidence type="ECO:0000259" key="1">
    <source>
        <dbReference type="Pfam" id="PF16472"/>
    </source>
</evidence>
<dbReference type="Pfam" id="PF16472">
    <property type="entry name" value="DUF5050"/>
    <property type="match status" value="1"/>
</dbReference>
<feature type="domain" description="Prolow-density lipoprotein receptor-related protein 1-like beta-propeller" evidence="1">
    <location>
        <begin position="11"/>
        <end position="67"/>
    </location>
</feature>
<reference evidence="2 3" key="1">
    <citation type="submission" date="2020-08" db="EMBL/GenBank/DDBJ databases">
        <title>A Genomic Blueprint of the Chicken Gut Microbiome.</title>
        <authorList>
            <person name="Gilroy R."/>
            <person name="Ravi A."/>
            <person name="Getino M."/>
            <person name="Pursley I."/>
            <person name="Horton D.L."/>
            <person name="Alikhan N.-F."/>
            <person name="Baker D."/>
            <person name="Gharbi K."/>
            <person name="Hall N."/>
            <person name="Watson M."/>
            <person name="Adriaenssens E.M."/>
            <person name="Foster-Nyarko E."/>
            <person name="Jarju S."/>
            <person name="Secka A."/>
            <person name="Antonio M."/>
            <person name="Oren A."/>
            <person name="Chaudhuri R."/>
            <person name="La Ragione R.M."/>
            <person name="Hildebrand F."/>
            <person name="Pallen M.J."/>
        </authorList>
    </citation>
    <scope>NUCLEOTIDE SEQUENCE [LARGE SCALE GENOMIC DNA]</scope>
    <source>
        <strain evidence="2 3">N37</strain>
    </source>
</reference>